<dbReference type="InterPro" id="IPR036779">
    <property type="entry name" value="LysM_dom_sf"/>
</dbReference>
<protein>
    <submittedName>
        <fullName evidence="1">LysM peptidoglycan-binding domain-containing protein</fullName>
    </submittedName>
</protein>
<dbReference type="Gene3D" id="3.10.350.10">
    <property type="entry name" value="LysM domain"/>
    <property type="match status" value="1"/>
</dbReference>
<gene>
    <name evidence="1" type="ORF">JIN78_07995</name>
</gene>
<evidence type="ECO:0000313" key="1">
    <source>
        <dbReference type="EMBL" id="MBK1833998.1"/>
    </source>
</evidence>
<dbReference type="AlphaFoldDB" id="A0A934RR96"/>
<proteinExistence type="predicted"/>
<name>A0A934RR96_9BACT</name>
<accession>A0A934RR96</accession>
<sequence length="296" mass="33840">MRISVIFKSLAALLVLSVFALLFFGLDWARSHYYEPELNRQETLLGLQAAELPDVEPGDRAFQRAAELLATGQLEDAKEKLHFIINFSPGSAAASEARRILGEIYLDEIFAPGENAWKVKHTVTRGEFPLNIAKKYETTLDCMMVINNLHRLQLHPGDELYLVALNFNLRIDLKRQALTVRRQISEDPRRDEFVKEYAIERFRLPSQEKAVIKTSVKDKKGMVGTQSVTTSADSYRESQKIIWLNHKGWQIRAVPEMADELPEGNGFFLKRADIEELALLLRVGNEVEILMDKNEQ</sequence>
<dbReference type="EMBL" id="JAENIO010000016">
    <property type="protein sequence ID" value="MBK1833998.1"/>
    <property type="molecule type" value="Genomic_DNA"/>
</dbReference>
<reference evidence="1" key="1">
    <citation type="submission" date="2021-01" db="EMBL/GenBank/DDBJ databases">
        <title>Modified the classification status of verrucomicrobia.</title>
        <authorList>
            <person name="Feng X."/>
        </authorList>
    </citation>
    <scope>NUCLEOTIDE SEQUENCE</scope>
    <source>
        <strain evidence="1">KCTC 12986</strain>
    </source>
</reference>
<comment type="caution">
    <text evidence="1">The sequence shown here is derived from an EMBL/GenBank/DDBJ whole genome shotgun (WGS) entry which is preliminary data.</text>
</comment>
<organism evidence="1 2">
    <name type="scientific">Roseibacillus ishigakijimensis</name>
    <dbReference type="NCBI Taxonomy" id="454146"/>
    <lineage>
        <taxon>Bacteria</taxon>
        <taxon>Pseudomonadati</taxon>
        <taxon>Verrucomicrobiota</taxon>
        <taxon>Verrucomicrobiia</taxon>
        <taxon>Verrucomicrobiales</taxon>
        <taxon>Verrucomicrobiaceae</taxon>
        <taxon>Roseibacillus</taxon>
    </lineage>
</organism>
<dbReference type="SUPFAM" id="SSF54106">
    <property type="entry name" value="LysM domain"/>
    <property type="match status" value="1"/>
</dbReference>
<keyword evidence="2" id="KW-1185">Reference proteome</keyword>
<evidence type="ECO:0000313" key="2">
    <source>
        <dbReference type="Proteomes" id="UP000604083"/>
    </source>
</evidence>
<dbReference type="Proteomes" id="UP000604083">
    <property type="component" value="Unassembled WGS sequence"/>
</dbReference>
<dbReference type="RefSeq" id="WP_200391433.1">
    <property type="nucleotide sequence ID" value="NZ_JAENIO010000016.1"/>
</dbReference>